<proteinExistence type="predicted"/>
<sequence length="1045" mass="111886">MKRTFLFWLCVLLAGYESHAQTTFFTYGSAWKYLDNGSDQGTAWRAPGFNDAAWSTGNGKFGYGLPGLTTIVNYGPNINQKYITTYFRKTISIANPAMFSSFTGGVLRDDGIVVYVNGTEVYRNRMKAGTVTYQTLGQDASDNASVTQFFDISNSQFVSGDNVIAVEIHQKTVTNFDLGFDMQLQGMGAAQDLTPPVVLSINRQSPASPSTSDSTLTFRIAFSEKVRGIDAADFTLMTVSGTAAGELRDSSVKAVNADSIAYDVTAYAVQPTGVLRLDLNGSGTGITDTAGNGIAAGFENGETYTIESIELPVVTGINRQQPVTEVTSASAVTYRVVFSKKVQGVDAADFTLMTVSGTAAGELRDSSVKAVNADSIAYDVTAYAVQPTGVLRLDLNGSGTGITDTAGNGIAAGFENGETYTIESNGAPVVTSISRLLPASEVTDTNAVTFQVVFSKKVQGVDAADFILHTSGGNVRGTLMKIAMEATSVILTDAVAPAGADSTAWNVMVRAISGSGSLRLDVKNNNTGITDAGGNALQGGFTGGQSYTINANPYQGFTSLSDVNPITISTTTREIPQGKIWNYDGKWWSILSTSDGTKVFRLDGTGWTDVLSIATAGNARSDCRVVGSLVHAILFRGANNTSYLVSLEYDPVLHTYKKWSQRTSNVNIVFESGTLTTTLDIDTTNRLWLASNNSGNIVVRHSDPPYSTWSSPVVIASGITSSDICAITALPSGKIGVFWSNQNVKRFGFRTHNDGDGPTLWSDPEVPASQSALVQGNGMADDYINILAGSDGSLYCAVKTGYDKDGLPTISLLVRRPNGTWDNLYPVTSSKEGNRPIVVLNEALGKIRVFYSEHLNNFDGTRSSDILYRESSLSSIAFGPPITLMSGKGLNRYEYTTSTHQVYNPDIVIMASDENASPLQTVCVLASDPVTPETMARVATAEKAPVLTMQAEGEAKTNNLRSAALARPNPFTNSTTIEFSLSQAGRYTIRLYDFTGRMVKVVKQGFSEAGIRNNVRIDGAQLPNGLYQVNIQTDEQVRTLKLLKY</sequence>
<dbReference type="OrthoDB" id="607399at2"/>
<accession>A0A1V9EZW4</accession>
<dbReference type="Pfam" id="PF18962">
    <property type="entry name" value="Por_Secre_tail"/>
    <property type="match status" value="1"/>
</dbReference>
<reference evidence="4" key="1">
    <citation type="submission" date="2016-04" db="EMBL/GenBank/DDBJ databases">
        <authorList>
            <person name="Chen L."/>
            <person name="Zhuang W."/>
            <person name="Wang G."/>
        </authorList>
    </citation>
    <scope>NUCLEOTIDE SEQUENCE [LARGE SCALE GENOMIC DNA]</scope>
    <source>
        <strain evidence="4">208</strain>
    </source>
</reference>
<feature type="chain" id="PRO_5013184294" description="Secretion system C-terminal sorting domain-containing protein" evidence="1">
    <location>
        <begin position="21"/>
        <end position="1045"/>
    </location>
</feature>
<dbReference type="RefSeq" id="WP_081169894.1">
    <property type="nucleotide sequence ID" value="NZ_LWBP01000217.1"/>
</dbReference>
<dbReference type="EMBL" id="LWBP01000217">
    <property type="protein sequence ID" value="OQP51691.1"/>
    <property type="molecule type" value="Genomic_DNA"/>
</dbReference>
<evidence type="ECO:0000313" key="3">
    <source>
        <dbReference type="EMBL" id="OQP51691.1"/>
    </source>
</evidence>
<dbReference type="Gene3D" id="2.60.120.260">
    <property type="entry name" value="Galactose-binding domain-like"/>
    <property type="match status" value="1"/>
</dbReference>
<evidence type="ECO:0000259" key="2">
    <source>
        <dbReference type="Pfam" id="PF18962"/>
    </source>
</evidence>
<feature type="signal peptide" evidence="1">
    <location>
        <begin position="1"/>
        <end position="20"/>
    </location>
</feature>
<name>A0A1V9EZW4_9BACT</name>
<protein>
    <recommendedName>
        <fullName evidence="2">Secretion system C-terminal sorting domain-containing protein</fullName>
    </recommendedName>
</protein>
<dbReference type="NCBIfam" id="TIGR04183">
    <property type="entry name" value="Por_Secre_tail"/>
    <property type="match status" value="1"/>
</dbReference>
<keyword evidence="4" id="KW-1185">Reference proteome</keyword>
<dbReference type="SUPFAM" id="SSF89372">
    <property type="entry name" value="Fucose-specific lectin"/>
    <property type="match status" value="1"/>
</dbReference>
<evidence type="ECO:0000256" key="1">
    <source>
        <dbReference type="SAM" id="SignalP"/>
    </source>
</evidence>
<feature type="domain" description="Secretion system C-terminal sorting" evidence="2">
    <location>
        <begin position="968"/>
        <end position="1040"/>
    </location>
</feature>
<dbReference type="Proteomes" id="UP000192276">
    <property type="component" value="Unassembled WGS sequence"/>
</dbReference>
<comment type="caution">
    <text evidence="3">The sequence shown here is derived from an EMBL/GenBank/DDBJ whole genome shotgun (WGS) entry which is preliminary data.</text>
</comment>
<gene>
    <name evidence="3" type="ORF">A4R26_29375</name>
</gene>
<keyword evidence="1" id="KW-0732">Signal</keyword>
<evidence type="ECO:0000313" key="4">
    <source>
        <dbReference type="Proteomes" id="UP000192276"/>
    </source>
</evidence>
<organism evidence="3 4">
    <name type="scientific">Niastella populi</name>
    <dbReference type="NCBI Taxonomy" id="550983"/>
    <lineage>
        <taxon>Bacteria</taxon>
        <taxon>Pseudomonadati</taxon>
        <taxon>Bacteroidota</taxon>
        <taxon>Chitinophagia</taxon>
        <taxon>Chitinophagales</taxon>
        <taxon>Chitinophagaceae</taxon>
        <taxon>Niastella</taxon>
    </lineage>
</organism>
<dbReference type="InterPro" id="IPR026444">
    <property type="entry name" value="Secre_tail"/>
</dbReference>
<dbReference type="STRING" id="550983.A4R26_29375"/>
<dbReference type="AlphaFoldDB" id="A0A1V9EZW4"/>